<dbReference type="Pfam" id="PF00027">
    <property type="entry name" value="cNMP_binding"/>
    <property type="match status" value="1"/>
</dbReference>
<dbReference type="InterPro" id="IPR014710">
    <property type="entry name" value="RmlC-like_jellyroll"/>
</dbReference>
<keyword evidence="4" id="KW-0804">Transcription</keyword>
<dbReference type="PANTHER" id="PTHR24567:SF74">
    <property type="entry name" value="HTH-TYPE TRANSCRIPTIONAL REGULATOR ARCR"/>
    <property type="match status" value="1"/>
</dbReference>
<dbReference type="PROSITE" id="PS50042">
    <property type="entry name" value="CNMP_BINDING_3"/>
    <property type="match status" value="1"/>
</dbReference>
<dbReference type="InterPro" id="IPR018490">
    <property type="entry name" value="cNMP-bd_dom_sf"/>
</dbReference>
<keyword evidence="8" id="KW-1185">Reference proteome</keyword>
<dbReference type="AlphaFoldDB" id="A0A7W5C9C6"/>
<dbReference type="Pfam" id="PF13545">
    <property type="entry name" value="HTH_Crp_2"/>
    <property type="match status" value="1"/>
</dbReference>
<organism evidence="7 8">
    <name type="scientific">Paenibacillus endophyticus</name>
    <dbReference type="NCBI Taxonomy" id="1294268"/>
    <lineage>
        <taxon>Bacteria</taxon>
        <taxon>Bacillati</taxon>
        <taxon>Bacillota</taxon>
        <taxon>Bacilli</taxon>
        <taxon>Bacillales</taxon>
        <taxon>Paenibacillaceae</taxon>
        <taxon>Paenibacillus</taxon>
    </lineage>
</organism>
<keyword evidence="2" id="KW-0238">DNA-binding</keyword>
<dbReference type="PANTHER" id="PTHR24567">
    <property type="entry name" value="CRP FAMILY TRANSCRIPTIONAL REGULATORY PROTEIN"/>
    <property type="match status" value="1"/>
</dbReference>
<protein>
    <submittedName>
        <fullName evidence="7">CRP/FNR family transcriptional regulator</fullName>
    </submittedName>
</protein>
<feature type="domain" description="Cyclic nucleotide-binding" evidence="5">
    <location>
        <begin position="25"/>
        <end position="128"/>
    </location>
</feature>
<dbReference type="CDD" id="cd00038">
    <property type="entry name" value="CAP_ED"/>
    <property type="match status" value="1"/>
</dbReference>
<dbReference type="RefSeq" id="WP_183565217.1">
    <property type="nucleotide sequence ID" value="NZ_CBCSLB010000007.1"/>
</dbReference>
<keyword evidence="3" id="KW-0010">Activator</keyword>
<dbReference type="InterPro" id="IPR000595">
    <property type="entry name" value="cNMP-bd_dom"/>
</dbReference>
<feature type="domain" description="HTH crp-type" evidence="6">
    <location>
        <begin position="159"/>
        <end position="232"/>
    </location>
</feature>
<dbReference type="SMART" id="SM00100">
    <property type="entry name" value="cNMP"/>
    <property type="match status" value="1"/>
</dbReference>
<dbReference type="Gene3D" id="2.60.120.10">
    <property type="entry name" value="Jelly Rolls"/>
    <property type="match status" value="1"/>
</dbReference>
<reference evidence="7 8" key="1">
    <citation type="submission" date="2020-08" db="EMBL/GenBank/DDBJ databases">
        <title>Genomic Encyclopedia of Type Strains, Phase III (KMG-III): the genomes of soil and plant-associated and newly described type strains.</title>
        <authorList>
            <person name="Whitman W."/>
        </authorList>
    </citation>
    <scope>NUCLEOTIDE SEQUENCE [LARGE SCALE GENOMIC DNA]</scope>
    <source>
        <strain evidence="7 8">CECT 8234</strain>
    </source>
</reference>
<dbReference type="SMART" id="SM00419">
    <property type="entry name" value="HTH_CRP"/>
    <property type="match status" value="1"/>
</dbReference>
<dbReference type="GO" id="GO:0003677">
    <property type="term" value="F:DNA binding"/>
    <property type="evidence" value="ECO:0007669"/>
    <property type="project" value="UniProtKB-KW"/>
</dbReference>
<evidence type="ECO:0000313" key="7">
    <source>
        <dbReference type="EMBL" id="MBB3153515.1"/>
    </source>
</evidence>
<dbReference type="Proteomes" id="UP000518605">
    <property type="component" value="Unassembled WGS sequence"/>
</dbReference>
<evidence type="ECO:0000259" key="6">
    <source>
        <dbReference type="PROSITE" id="PS51063"/>
    </source>
</evidence>
<dbReference type="Gene3D" id="1.10.10.10">
    <property type="entry name" value="Winged helix-like DNA-binding domain superfamily/Winged helix DNA-binding domain"/>
    <property type="match status" value="1"/>
</dbReference>
<dbReference type="GO" id="GO:0003700">
    <property type="term" value="F:DNA-binding transcription factor activity"/>
    <property type="evidence" value="ECO:0007669"/>
    <property type="project" value="TreeGrafter"/>
</dbReference>
<dbReference type="InterPro" id="IPR036388">
    <property type="entry name" value="WH-like_DNA-bd_sf"/>
</dbReference>
<dbReference type="InterPro" id="IPR050397">
    <property type="entry name" value="Env_Response_Regulators"/>
</dbReference>
<dbReference type="PROSITE" id="PS51063">
    <property type="entry name" value="HTH_CRP_2"/>
    <property type="match status" value="1"/>
</dbReference>
<dbReference type="GO" id="GO:0005829">
    <property type="term" value="C:cytosol"/>
    <property type="evidence" value="ECO:0007669"/>
    <property type="project" value="TreeGrafter"/>
</dbReference>
<evidence type="ECO:0000256" key="3">
    <source>
        <dbReference type="ARBA" id="ARBA00023159"/>
    </source>
</evidence>
<evidence type="ECO:0000256" key="2">
    <source>
        <dbReference type="ARBA" id="ARBA00023125"/>
    </source>
</evidence>
<evidence type="ECO:0000313" key="8">
    <source>
        <dbReference type="Proteomes" id="UP000518605"/>
    </source>
</evidence>
<dbReference type="InterPro" id="IPR012318">
    <property type="entry name" value="HTH_CRP"/>
</dbReference>
<accession>A0A7W5C9C6</accession>
<gene>
    <name evidence="7" type="ORF">FHS16_003577</name>
</gene>
<evidence type="ECO:0000259" key="5">
    <source>
        <dbReference type="PROSITE" id="PS50042"/>
    </source>
</evidence>
<sequence length="250" mass="28505">MTIHFPVKEENTASFTTIPVHHKGIMGLFSEENFDKLKSIMYLKQAKKGEHLFWEGDTADKLYFVIKGGVRITKMSELGKSFILYLHQAGDLFGQIDPFQDSVQGFSAEVTADCEVGIILRKDLEVLIWQHGDLAIEFMKWMGLVHRMTESKFRDLMMYGKHGALCSLLIRLSNSYGVPSGEHVLIDYKINNSELADMIGSTRENVNRMLSDMRKEEVLELQNGYIIIKKAAFLRSICHCENCPTGICRM</sequence>
<dbReference type="EMBL" id="JACHXW010000010">
    <property type="protein sequence ID" value="MBB3153515.1"/>
    <property type="molecule type" value="Genomic_DNA"/>
</dbReference>
<evidence type="ECO:0000256" key="1">
    <source>
        <dbReference type="ARBA" id="ARBA00023015"/>
    </source>
</evidence>
<keyword evidence="1" id="KW-0805">Transcription regulation</keyword>
<evidence type="ECO:0000256" key="4">
    <source>
        <dbReference type="ARBA" id="ARBA00023163"/>
    </source>
</evidence>
<name>A0A7W5C9C6_9BACL</name>
<comment type="caution">
    <text evidence="7">The sequence shown here is derived from an EMBL/GenBank/DDBJ whole genome shotgun (WGS) entry which is preliminary data.</text>
</comment>
<dbReference type="InterPro" id="IPR036390">
    <property type="entry name" value="WH_DNA-bd_sf"/>
</dbReference>
<dbReference type="SUPFAM" id="SSF46785">
    <property type="entry name" value="Winged helix' DNA-binding domain"/>
    <property type="match status" value="1"/>
</dbReference>
<dbReference type="SUPFAM" id="SSF51206">
    <property type="entry name" value="cAMP-binding domain-like"/>
    <property type="match status" value="1"/>
</dbReference>
<proteinExistence type="predicted"/>